<dbReference type="EMBL" id="BK032590">
    <property type="protein sequence ID" value="DAF49874.1"/>
    <property type="molecule type" value="Genomic_DNA"/>
</dbReference>
<proteinExistence type="predicted"/>
<dbReference type="Gene3D" id="1.10.10.60">
    <property type="entry name" value="Homeodomain-like"/>
    <property type="match status" value="1"/>
</dbReference>
<evidence type="ECO:0000259" key="2">
    <source>
        <dbReference type="Pfam" id="PF09299"/>
    </source>
</evidence>
<dbReference type="Gene3D" id="3.30.420.10">
    <property type="entry name" value="Ribonuclease H-like superfamily/Ribonuclease H"/>
    <property type="match status" value="1"/>
</dbReference>
<dbReference type="SUPFAM" id="SSF50610">
    <property type="entry name" value="mu transposase, C-terminal domain"/>
    <property type="match status" value="1"/>
</dbReference>
<dbReference type="InterPro" id="IPR009004">
    <property type="entry name" value="Transposase_Mu_C"/>
</dbReference>
<name>A0A8S5SGW8_9CAUD</name>
<dbReference type="Pfam" id="PF09299">
    <property type="entry name" value="Mu-transpos_C"/>
    <property type="match status" value="1"/>
</dbReference>
<organism evidence="3">
    <name type="scientific">Myoviridae sp. ctHMa1</name>
    <dbReference type="NCBI Taxonomy" id="2827671"/>
    <lineage>
        <taxon>Viruses</taxon>
        <taxon>Duplodnaviria</taxon>
        <taxon>Heunggongvirae</taxon>
        <taxon>Uroviricota</taxon>
        <taxon>Caudoviricetes</taxon>
    </lineage>
</organism>
<dbReference type="Pfam" id="PF09039">
    <property type="entry name" value="HTH_Tnp_Mu_2"/>
    <property type="match status" value="1"/>
</dbReference>
<dbReference type="SUPFAM" id="SSF53098">
    <property type="entry name" value="Ribonuclease H-like"/>
    <property type="match status" value="1"/>
</dbReference>
<feature type="domain" description="Transposase-like Mu C-terminal" evidence="2">
    <location>
        <begin position="478"/>
        <end position="541"/>
    </location>
</feature>
<accession>A0A8S5SGW8</accession>
<dbReference type="InterPro" id="IPR012337">
    <property type="entry name" value="RNaseH-like_sf"/>
</dbReference>
<sequence length="649" mass="75188">MAQMLTAKQVAEVKGCSPRYIKKIIQDGKLKAVETVNSKNRKTYLVPLDALDEELQHKYYQLIAENPPEEVERPEPEVEKVAIDEFTEDERKEIDFWIDLTKRWQSYRKMPGVTSLAEVDKKFVTLCSLEHPERSISVDTLYRKWNAVKADDMKALVDKRNKWKKGTSSIDETIWQAFLYYYLDEAQHPVTKCLEYTKMWAQEKRPDLYTQIPAYPSFYRRLKSVPEGVKVLGREGHKAFNDRCAPYIKRIYDEMQSNEWWIADNHTFDVMVRDKSGKLHRPYLTAFLDARSGIFTGYYITYNPGSEATLIALRKGILEYGIPDNIYVDNGREFLTFDIGGLGHRKKKPKNGEETFEPPGVFKRLGINMTNAIVRNAKAKIIERRFNDVKNGLSRLFNTYTGGSVVEKPERLKYVLKKDAIYTDDEFQEYVDAILKYYFNMMEYDGPVAEDKGKLKMDVFNEHLIKRRVAAAEELNLMLMRSSRPQAVGRRGVHLDINGGRLEYWNDELLMRHFGEKVYFRYNPNDLKEVRIYNLEDKYLMTVPVDNTAVLTYGATKDDVKAGMAVTRKLEKIANEYKKNVVIAEADRVTALDLVLRQAQRNKESYTGKADPKVLEVQRADETPVYQKVVGGVDLDTMIENAAKRQGGK</sequence>
<feature type="domain" description="Mu DNA binding I gamma subdomain" evidence="1">
    <location>
        <begin position="148"/>
        <end position="244"/>
    </location>
</feature>
<reference evidence="3" key="1">
    <citation type="journal article" date="2021" name="Proc. Natl. Acad. Sci. U.S.A.">
        <title>A Catalog of Tens of Thousands of Viruses from Human Metagenomes Reveals Hidden Associations with Chronic Diseases.</title>
        <authorList>
            <person name="Tisza M.J."/>
            <person name="Buck C.B."/>
        </authorList>
    </citation>
    <scope>NUCLEOTIDE SEQUENCE</scope>
    <source>
        <strain evidence="3">CtHMa1</strain>
    </source>
</reference>
<evidence type="ECO:0000259" key="1">
    <source>
        <dbReference type="Pfam" id="PF09039"/>
    </source>
</evidence>
<dbReference type="InterPro" id="IPR015126">
    <property type="entry name" value="Mu_I-gamma"/>
</dbReference>
<dbReference type="InterPro" id="IPR015378">
    <property type="entry name" value="Transposase-like_Mu_C"/>
</dbReference>
<protein>
    <submittedName>
        <fullName evidence="3">Transposase</fullName>
    </submittedName>
</protein>
<dbReference type="GO" id="GO:0003676">
    <property type="term" value="F:nucleic acid binding"/>
    <property type="evidence" value="ECO:0007669"/>
    <property type="project" value="InterPro"/>
</dbReference>
<evidence type="ECO:0000313" key="3">
    <source>
        <dbReference type="EMBL" id="DAF49874.1"/>
    </source>
</evidence>
<dbReference type="InterPro" id="IPR036397">
    <property type="entry name" value="RNaseH_sf"/>
</dbReference>
<dbReference type="Gene3D" id="2.30.30.130">
    <property type="entry name" value="Transposase, Mu, C-terminal"/>
    <property type="match status" value="1"/>
</dbReference>